<dbReference type="STRING" id="7238.B4IDE5"/>
<gene>
    <name evidence="3" type="primary">Dsec\GM16844</name>
    <name evidence="3" type="ORF">Dsec_GM16844</name>
</gene>
<dbReference type="InterPro" id="IPR003172">
    <property type="entry name" value="ML_dom"/>
</dbReference>
<keyword evidence="4" id="KW-1185">Reference proteome</keyword>
<reference evidence="3 4" key="1">
    <citation type="journal article" date="2007" name="Nature">
        <title>Evolution of genes and genomes on the Drosophila phylogeny.</title>
        <authorList>
            <consortium name="Drosophila 12 Genomes Consortium"/>
            <person name="Clark A.G."/>
            <person name="Eisen M.B."/>
            <person name="Smith D.R."/>
            <person name="Bergman C.M."/>
            <person name="Oliver B."/>
            <person name="Markow T.A."/>
            <person name="Kaufman T.C."/>
            <person name="Kellis M."/>
            <person name="Gelbart W."/>
            <person name="Iyer V.N."/>
            <person name="Pollard D.A."/>
            <person name="Sackton T.B."/>
            <person name="Larracuente A.M."/>
            <person name="Singh N.D."/>
            <person name="Abad J.P."/>
            <person name="Abt D.N."/>
            <person name="Adryan B."/>
            <person name="Aguade M."/>
            <person name="Akashi H."/>
            <person name="Anderson W.W."/>
            <person name="Aquadro C.F."/>
            <person name="Ardell D.H."/>
            <person name="Arguello R."/>
            <person name="Artieri C.G."/>
            <person name="Barbash D.A."/>
            <person name="Barker D."/>
            <person name="Barsanti P."/>
            <person name="Batterham P."/>
            <person name="Batzoglou S."/>
            <person name="Begun D."/>
            <person name="Bhutkar A."/>
            <person name="Blanco E."/>
            <person name="Bosak S.A."/>
            <person name="Bradley R.K."/>
            <person name="Brand A.D."/>
            <person name="Brent M.R."/>
            <person name="Brooks A.N."/>
            <person name="Brown R.H."/>
            <person name="Butlin R.K."/>
            <person name="Caggese C."/>
            <person name="Calvi B.R."/>
            <person name="Bernardo de Carvalho A."/>
            <person name="Caspi A."/>
            <person name="Castrezana S."/>
            <person name="Celniker S.E."/>
            <person name="Chang J.L."/>
            <person name="Chapple C."/>
            <person name="Chatterji S."/>
            <person name="Chinwalla A."/>
            <person name="Civetta A."/>
            <person name="Clifton S.W."/>
            <person name="Comeron J.M."/>
            <person name="Costello J.C."/>
            <person name="Coyne J.A."/>
            <person name="Daub J."/>
            <person name="David R.G."/>
            <person name="Delcher A.L."/>
            <person name="Delehaunty K."/>
            <person name="Do C.B."/>
            <person name="Ebling H."/>
            <person name="Edwards K."/>
            <person name="Eickbush T."/>
            <person name="Evans J.D."/>
            <person name="Filipski A."/>
            <person name="Findeiss S."/>
            <person name="Freyhult E."/>
            <person name="Fulton L."/>
            <person name="Fulton R."/>
            <person name="Garcia A.C."/>
            <person name="Gardiner A."/>
            <person name="Garfield D.A."/>
            <person name="Garvin B.E."/>
            <person name="Gibson G."/>
            <person name="Gilbert D."/>
            <person name="Gnerre S."/>
            <person name="Godfrey J."/>
            <person name="Good R."/>
            <person name="Gotea V."/>
            <person name="Gravely B."/>
            <person name="Greenberg A.J."/>
            <person name="Griffiths-Jones S."/>
            <person name="Gross S."/>
            <person name="Guigo R."/>
            <person name="Gustafson E.A."/>
            <person name="Haerty W."/>
            <person name="Hahn M.W."/>
            <person name="Halligan D.L."/>
            <person name="Halpern A.L."/>
            <person name="Halter G.M."/>
            <person name="Han M.V."/>
            <person name="Heger A."/>
            <person name="Hillier L."/>
            <person name="Hinrichs A.S."/>
            <person name="Holmes I."/>
            <person name="Hoskins R.A."/>
            <person name="Hubisz M.J."/>
            <person name="Hultmark D."/>
            <person name="Huntley M.A."/>
            <person name="Jaffe D.B."/>
            <person name="Jagadeeshan S."/>
            <person name="Jeck W.R."/>
            <person name="Johnson J."/>
            <person name="Jones C.D."/>
            <person name="Jordan W.C."/>
            <person name="Karpen G.H."/>
            <person name="Kataoka E."/>
            <person name="Keightley P.D."/>
            <person name="Kheradpour P."/>
            <person name="Kirkness E.F."/>
            <person name="Koerich L.B."/>
            <person name="Kristiansen K."/>
            <person name="Kudrna D."/>
            <person name="Kulathinal R.J."/>
            <person name="Kumar S."/>
            <person name="Kwok R."/>
            <person name="Lander E."/>
            <person name="Langley C.H."/>
            <person name="Lapoint R."/>
            <person name="Lazzaro B.P."/>
            <person name="Lee S.J."/>
            <person name="Levesque L."/>
            <person name="Li R."/>
            <person name="Lin C.F."/>
            <person name="Lin M.F."/>
            <person name="Lindblad-Toh K."/>
            <person name="Llopart A."/>
            <person name="Long M."/>
            <person name="Low L."/>
            <person name="Lozovsky E."/>
            <person name="Lu J."/>
            <person name="Luo M."/>
            <person name="Machado C.A."/>
            <person name="Makalowski W."/>
            <person name="Marzo M."/>
            <person name="Matsuda M."/>
            <person name="Matzkin L."/>
            <person name="McAllister B."/>
            <person name="McBride C.S."/>
            <person name="McKernan B."/>
            <person name="McKernan K."/>
            <person name="Mendez-Lago M."/>
            <person name="Minx P."/>
            <person name="Mollenhauer M.U."/>
            <person name="Montooth K."/>
            <person name="Mount S.M."/>
            <person name="Mu X."/>
            <person name="Myers E."/>
            <person name="Negre B."/>
            <person name="Newfeld S."/>
            <person name="Nielsen R."/>
            <person name="Noor M.A."/>
            <person name="O'Grady P."/>
            <person name="Pachter L."/>
            <person name="Papaceit M."/>
            <person name="Parisi M.J."/>
            <person name="Parisi M."/>
            <person name="Parts L."/>
            <person name="Pedersen J.S."/>
            <person name="Pesole G."/>
            <person name="Phillippy A.M."/>
            <person name="Ponting C.P."/>
            <person name="Pop M."/>
            <person name="Porcelli D."/>
            <person name="Powell J.R."/>
            <person name="Prohaska S."/>
            <person name="Pruitt K."/>
            <person name="Puig M."/>
            <person name="Quesneville H."/>
            <person name="Ram K.R."/>
            <person name="Rand D."/>
            <person name="Rasmussen M.D."/>
            <person name="Reed L.K."/>
            <person name="Reenan R."/>
            <person name="Reily A."/>
            <person name="Remington K.A."/>
            <person name="Rieger T.T."/>
            <person name="Ritchie M.G."/>
            <person name="Robin C."/>
            <person name="Rogers Y.H."/>
            <person name="Rohde C."/>
            <person name="Rozas J."/>
            <person name="Rubenfield M.J."/>
            <person name="Ruiz A."/>
            <person name="Russo S."/>
            <person name="Salzberg S.L."/>
            <person name="Sanchez-Gracia A."/>
            <person name="Saranga D.J."/>
            <person name="Sato H."/>
            <person name="Schaeffer S.W."/>
            <person name="Schatz M.C."/>
            <person name="Schlenke T."/>
            <person name="Schwartz R."/>
            <person name="Segarra C."/>
            <person name="Singh R.S."/>
            <person name="Sirot L."/>
            <person name="Sirota M."/>
            <person name="Sisneros N.B."/>
            <person name="Smith C.D."/>
            <person name="Smith T.F."/>
            <person name="Spieth J."/>
            <person name="Stage D.E."/>
            <person name="Stark A."/>
            <person name="Stephan W."/>
            <person name="Strausberg R.L."/>
            <person name="Strempel S."/>
            <person name="Sturgill D."/>
            <person name="Sutton G."/>
            <person name="Sutton G.G."/>
            <person name="Tao W."/>
            <person name="Teichmann S."/>
            <person name="Tobari Y.N."/>
            <person name="Tomimura Y."/>
            <person name="Tsolas J.M."/>
            <person name="Valente V.L."/>
            <person name="Venter E."/>
            <person name="Venter J.C."/>
            <person name="Vicario S."/>
            <person name="Vieira F.G."/>
            <person name="Vilella A.J."/>
            <person name="Villasante A."/>
            <person name="Walenz B."/>
            <person name="Wang J."/>
            <person name="Wasserman M."/>
            <person name="Watts T."/>
            <person name="Wilson D."/>
            <person name="Wilson R.K."/>
            <person name="Wing R.A."/>
            <person name="Wolfner M.F."/>
            <person name="Wong A."/>
            <person name="Wong G.K."/>
            <person name="Wu C.I."/>
            <person name="Wu G."/>
            <person name="Yamamoto D."/>
            <person name="Yang H.P."/>
            <person name="Yang S.P."/>
            <person name="Yorke J.A."/>
            <person name="Yoshida K."/>
            <person name="Zdobnov E."/>
            <person name="Zhang P."/>
            <person name="Zhang Y."/>
            <person name="Zimin A.V."/>
            <person name="Baldwin J."/>
            <person name="Abdouelleil A."/>
            <person name="Abdulkadir J."/>
            <person name="Abebe A."/>
            <person name="Abera B."/>
            <person name="Abreu J."/>
            <person name="Acer S.C."/>
            <person name="Aftuck L."/>
            <person name="Alexander A."/>
            <person name="An P."/>
            <person name="Anderson E."/>
            <person name="Anderson S."/>
            <person name="Arachi H."/>
            <person name="Azer M."/>
            <person name="Bachantsang P."/>
            <person name="Barry A."/>
            <person name="Bayul T."/>
            <person name="Berlin A."/>
            <person name="Bessette D."/>
            <person name="Bloom T."/>
            <person name="Blye J."/>
            <person name="Boguslavskiy L."/>
            <person name="Bonnet C."/>
            <person name="Boukhgalter B."/>
            <person name="Bourzgui I."/>
            <person name="Brown A."/>
            <person name="Cahill P."/>
            <person name="Channer S."/>
            <person name="Cheshatsang Y."/>
            <person name="Chuda L."/>
            <person name="Citroen M."/>
            <person name="Collymore A."/>
            <person name="Cooke P."/>
            <person name="Costello M."/>
            <person name="D'Aco K."/>
            <person name="Daza R."/>
            <person name="De Haan G."/>
            <person name="DeGray S."/>
            <person name="DeMaso C."/>
            <person name="Dhargay N."/>
            <person name="Dooley K."/>
            <person name="Dooley E."/>
            <person name="Doricent M."/>
            <person name="Dorje P."/>
            <person name="Dorjee K."/>
            <person name="Dupes A."/>
            <person name="Elong R."/>
            <person name="Falk J."/>
            <person name="Farina A."/>
            <person name="Faro S."/>
            <person name="Ferguson D."/>
            <person name="Fisher S."/>
            <person name="Foley C.D."/>
            <person name="Franke A."/>
            <person name="Friedrich D."/>
            <person name="Gadbois L."/>
            <person name="Gearin G."/>
            <person name="Gearin C.R."/>
            <person name="Giannoukos G."/>
            <person name="Goode T."/>
            <person name="Graham J."/>
            <person name="Grandbois E."/>
            <person name="Grewal S."/>
            <person name="Gyaltsen K."/>
            <person name="Hafez N."/>
            <person name="Hagos B."/>
            <person name="Hall J."/>
            <person name="Henson C."/>
            <person name="Hollinger A."/>
            <person name="Honan T."/>
            <person name="Huard M.D."/>
            <person name="Hughes L."/>
            <person name="Hurhula B."/>
            <person name="Husby M.E."/>
            <person name="Kamat A."/>
            <person name="Kanga B."/>
            <person name="Kashin S."/>
            <person name="Khazanovich D."/>
            <person name="Kisner P."/>
            <person name="Lance K."/>
            <person name="Lara M."/>
            <person name="Lee W."/>
            <person name="Lennon N."/>
            <person name="Letendre F."/>
            <person name="LeVine R."/>
            <person name="Lipovsky A."/>
            <person name="Liu X."/>
            <person name="Liu J."/>
            <person name="Liu S."/>
            <person name="Lokyitsang T."/>
            <person name="Lokyitsang Y."/>
            <person name="Lubonja R."/>
            <person name="Lui A."/>
            <person name="MacDonald P."/>
            <person name="Magnisalis V."/>
            <person name="Maru K."/>
            <person name="Matthews C."/>
            <person name="McCusker W."/>
            <person name="McDonough S."/>
            <person name="Mehta T."/>
            <person name="Meldrim J."/>
            <person name="Meneus L."/>
            <person name="Mihai O."/>
            <person name="Mihalev A."/>
            <person name="Mihova T."/>
            <person name="Mittelman R."/>
            <person name="Mlenga V."/>
            <person name="Montmayeur A."/>
            <person name="Mulrain L."/>
            <person name="Navidi A."/>
            <person name="Naylor J."/>
            <person name="Negash T."/>
            <person name="Nguyen T."/>
            <person name="Nguyen N."/>
            <person name="Nicol R."/>
            <person name="Norbu C."/>
            <person name="Norbu N."/>
            <person name="Novod N."/>
            <person name="O'Neill B."/>
            <person name="Osman S."/>
            <person name="Markiewicz E."/>
            <person name="Oyono O.L."/>
            <person name="Patti C."/>
            <person name="Phunkhang P."/>
            <person name="Pierre F."/>
            <person name="Priest M."/>
            <person name="Raghuraman S."/>
            <person name="Rege F."/>
            <person name="Reyes R."/>
            <person name="Rise C."/>
            <person name="Rogov P."/>
            <person name="Ross K."/>
            <person name="Ryan E."/>
            <person name="Settipalli S."/>
            <person name="Shea T."/>
            <person name="Sherpa N."/>
            <person name="Shi L."/>
            <person name="Shih D."/>
            <person name="Sparrow T."/>
            <person name="Spaulding J."/>
            <person name="Stalker J."/>
            <person name="Stange-Thomann N."/>
            <person name="Stavropoulos S."/>
            <person name="Stone C."/>
            <person name="Strader C."/>
            <person name="Tesfaye S."/>
            <person name="Thomson T."/>
            <person name="Thoulutsang Y."/>
            <person name="Thoulutsang D."/>
            <person name="Topham K."/>
            <person name="Topping I."/>
            <person name="Tsamla T."/>
            <person name="Vassiliev H."/>
            <person name="Vo A."/>
            <person name="Wangchuk T."/>
            <person name="Wangdi T."/>
            <person name="Weiand M."/>
            <person name="Wilkinson J."/>
            <person name="Wilson A."/>
            <person name="Yadav S."/>
            <person name="Young G."/>
            <person name="Yu Q."/>
            <person name="Zembek L."/>
            <person name="Zhong D."/>
            <person name="Zimmer A."/>
            <person name="Zwirko Z."/>
            <person name="Jaffe D.B."/>
            <person name="Alvarez P."/>
            <person name="Brockman W."/>
            <person name="Butler J."/>
            <person name="Chin C."/>
            <person name="Gnerre S."/>
            <person name="Grabherr M."/>
            <person name="Kleber M."/>
            <person name="Mauceli E."/>
            <person name="MacCallum I."/>
        </authorList>
    </citation>
    <scope>NUCLEOTIDE SEQUENCE [LARGE SCALE GENOMIC DNA]</scope>
    <source>
        <strain evidence="4">Rob3c / Tucson 14021-0248.25</strain>
    </source>
</reference>
<dbReference type="Gene3D" id="2.60.40.770">
    <property type="match status" value="1"/>
</dbReference>
<evidence type="ECO:0000313" key="4">
    <source>
        <dbReference type="Proteomes" id="UP000001292"/>
    </source>
</evidence>
<feature type="region of interest" description="Disordered" evidence="1">
    <location>
        <begin position="46"/>
        <end position="70"/>
    </location>
</feature>
<sequence length="70" mass="7765">MPFPLSNPDACVDSGLKCPLEKGESYRYTATLQVLKSYPRCRCWSSGSCRTRTERTSSASRFPLNSVGTL</sequence>
<feature type="compositionally biased region" description="Low complexity" evidence="1">
    <location>
        <begin position="46"/>
        <end position="61"/>
    </location>
</feature>
<dbReference type="GO" id="GO:0008039">
    <property type="term" value="P:synaptic target recognition"/>
    <property type="evidence" value="ECO:0007669"/>
    <property type="project" value="EnsemblMetazoa"/>
</dbReference>
<dbReference type="Proteomes" id="UP000001292">
    <property type="component" value="Unassembled WGS sequence"/>
</dbReference>
<dbReference type="AlphaFoldDB" id="B4IDE5"/>
<dbReference type="Pfam" id="PF02221">
    <property type="entry name" value="E1_DerP2_DerF2"/>
    <property type="match status" value="1"/>
</dbReference>
<protein>
    <submittedName>
        <fullName evidence="3">GM16844</fullName>
    </submittedName>
</protein>
<dbReference type="GO" id="GO:0042834">
    <property type="term" value="F:peptidoglycan binding"/>
    <property type="evidence" value="ECO:0007669"/>
    <property type="project" value="EnsemblMetazoa"/>
</dbReference>
<feature type="domain" description="MD-2-related lipid-recognition" evidence="2">
    <location>
        <begin position="2"/>
        <end position="41"/>
    </location>
</feature>
<dbReference type="GO" id="GO:0001530">
    <property type="term" value="F:lipopolysaccharide binding"/>
    <property type="evidence" value="ECO:0007669"/>
    <property type="project" value="EnsemblMetazoa"/>
</dbReference>
<dbReference type="GO" id="GO:0055092">
    <property type="term" value="P:sterol homeostasis"/>
    <property type="evidence" value="ECO:0007669"/>
    <property type="project" value="EnsemblMetazoa"/>
</dbReference>
<dbReference type="PhylomeDB" id="B4IDE5"/>
<dbReference type="HOGENOM" id="CLU_2760513_0_0_1"/>
<accession>B4IDE5</accession>
<organism evidence="4">
    <name type="scientific">Drosophila sechellia</name>
    <name type="common">Fruit fly</name>
    <dbReference type="NCBI Taxonomy" id="7238"/>
    <lineage>
        <taxon>Eukaryota</taxon>
        <taxon>Metazoa</taxon>
        <taxon>Ecdysozoa</taxon>
        <taxon>Arthropoda</taxon>
        <taxon>Hexapoda</taxon>
        <taxon>Insecta</taxon>
        <taxon>Pterygota</taxon>
        <taxon>Neoptera</taxon>
        <taxon>Endopterygota</taxon>
        <taxon>Diptera</taxon>
        <taxon>Brachycera</taxon>
        <taxon>Muscomorpha</taxon>
        <taxon>Ephydroidea</taxon>
        <taxon>Drosophilidae</taxon>
        <taxon>Drosophila</taxon>
        <taxon>Sophophora</taxon>
    </lineage>
</organism>
<dbReference type="KEGG" id="dse:6617432"/>
<dbReference type="GO" id="GO:0070891">
    <property type="term" value="F:lipoteichoic acid binding"/>
    <property type="evidence" value="ECO:0007669"/>
    <property type="project" value="EnsemblMetazoa"/>
</dbReference>
<name>B4IDE5_DROSE</name>
<dbReference type="GO" id="GO:0030882">
    <property type="term" value="F:lipid antigen binding"/>
    <property type="evidence" value="ECO:0007669"/>
    <property type="project" value="EnsemblMetazoa"/>
</dbReference>
<evidence type="ECO:0000256" key="1">
    <source>
        <dbReference type="SAM" id="MobiDB-lite"/>
    </source>
</evidence>
<dbReference type="InterPro" id="IPR014756">
    <property type="entry name" value="Ig_E-set"/>
</dbReference>
<dbReference type="SUPFAM" id="SSF81296">
    <property type="entry name" value="E set domains"/>
    <property type="match status" value="1"/>
</dbReference>
<dbReference type="GO" id="GO:1900426">
    <property type="term" value="P:positive regulation of defense response to bacterium"/>
    <property type="evidence" value="ECO:0007669"/>
    <property type="project" value="EnsemblMetazoa"/>
</dbReference>
<dbReference type="GO" id="GO:0015918">
    <property type="term" value="P:sterol transport"/>
    <property type="evidence" value="ECO:0007669"/>
    <property type="project" value="EnsemblMetazoa"/>
</dbReference>
<dbReference type="GO" id="GO:0005615">
    <property type="term" value="C:extracellular space"/>
    <property type="evidence" value="ECO:0007669"/>
    <property type="project" value="EnsemblMetazoa"/>
</dbReference>
<dbReference type="EMBL" id="CH480829">
    <property type="protein sequence ID" value="EDW45571.1"/>
    <property type="molecule type" value="Genomic_DNA"/>
</dbReference>
<dbReference type="GO" id="GO:0045456">
    <property type="term" value="P:ecdysteroid biosynthetic process"/>
    <property type="evidence" value="ECO:0007669"/>
    <property type="project" value="EnsemblMetazoa"/>
</dbReference>
<evidence type="ECO:0000313" key="3">
    <source>
        <dbReference type="EMBL" id="EDW45571.1"/>
    </source>
</evidence>
<evidence type="ECO:0000259" key="2">
    <source>
        <dbReference type="Pfam" id="PF02221"/>
    </source>
</evidence>
<proteinExistence type="predicted"/>